<accession>A0A1V4QGE1</accession>
<evidence type="ECO:0000259" key="1">
    <source>
        <dbReference type="Pfam" id="PF06452"/>
    </source>
</evidence>
<dbReference type="GO" id="GO:0016052">
    <property type="term" value="P:carbohydrate catabolic process"/>
    <property type="evidence" value="ECO:0007669"/>
    <property type="project" value="InterPro"/>
</dbReference>
<comment type="caution">
    <text evidence="3">The sequence shown here is derived from an EMBL/GenBank/DDBJ whole genome shotgun (WGS) entry which is preliminary data.</text>
</comment>
<dbReference type="GO" id="GO:0030246">
    <property type="term" value="F:carbohydrate binding"/>
    <property type="evidence" value="ECO:0007669"/>
    <property type="project" value="InterPro"/>
</dbReference>
<dbReference type="Pfam" id="PF19313">
    <property type="entry name" value="DUF5916"/>
    <property type="match status" value="1"/>
</dbReference>
<feature type="domain" description="DUF5916" evidence="2">
    <location>
        <begin position="223"/>
        <end position="349"/>
    </location>
</feature>
<reference evidence="4" key="1">
    <citation type="submission" date="2017-01" db="EMBL/GenBank/DDBJ databases">
        <title>Novel pathways for hydrocarbon cycling and metabolic interdependencies in hydrothermal sediment communities.</title>
        <authorList>
            <person name="Dombrowski N."/>
            <person name="Seitz K."/>
            <person name="Teske A."/>
            <person name="Baker B."/>
        </authorList>
    </citation>
    <scope>NUCLEOTIDE SEQUENCE [LARGE SCALE GENOMIC DNA]</scope>
</reference>
<dbReference type="InterPro" id="IPR045670">
    <property type="entry name" value="DUF5916"/>
</dbReference>
<sequence>MNLLLLVLSFNINKSLSVQYVESAPIIDGKIEDLWTRADSAFKFVQFKPYEGDNPSDRTVVYLLQDNNNLYVAFRCYAENCPLTRQLSGNEDKVMLFLDPFASKTTAYYFGVSISGHRWDGWVLDDGRSTDGSWDGVWYCAVKVYEDRYEVEMKIPFKSICYKKGLSDWGINFQRYIASKKEQDYWVKFSQVEGTLVSKYGTLKGIQAKTPGYYFELFPEAFVRYDKTLDDTSIKPSASFNFKWDITSQMTLNATAYPDFAQIESDPFTLNLSRYPTHLDERRPFFLEGKEIFRTSDFGEHEGFYKPLEIFYSRSIGRSIDGEAVPIIAGLKFTAKSKNLNIGCFGAHTDEMTQTDSLIEPNRSFGVVRIKHTILHNSDIGLLASGSAVNRNDYNYALGIDGVYRAGINQLIIQTAMSDHNKKRGWAFSSGYFGIIKNFLTMGSVEVIQDSFDVQDIGFVPWIGMKKIIFLSGPYSSYQRGILNSLWLGAGVAMIQEPEMTSDWSKLLIFVLNPSLRNDWGSNISLQLGPYYEADTEYFNRSIDLSLWANGTRYHLSLGGNYGYSYNWYREFLSYQGTFWMDGDYNLLPRVELSLESNAWFEWDTTNTMIAITPRLTPRIEITITPDIKLEFFNEFVLLTPKKDINKTELNSNRLGFLISYNFRPKSWLYVAFNDHRSQDETNRLSLQNRVGAIKVKYLIYL</sequence>
<evidence type="ECO:0000259" key="2">
    <source>
        <dbReference type="Pfam" id="PF19313"/>
    </source>
</evidence>
<name>A0A1V4QGE1_UNCW3</name>
<dbReference type="Pfam" id="PF06452">
    <property type="entry name" value="CBM9_1"/>
    <property type="match status" value="1"/>
</dbReference>
<dbReference type="CDD" id="cd09618">
    <property type="entry name" value="CBM9_like_2"/>
    <property type="match status" value="1"/>
</dbReference>
<gene>
    <name evidence="3" type="ORF">BXT86_01445</name>
</gene>
<evidence type="ECO:0000313" key="4">
    <source>
        <dbReference type="Proteomes" id="UP000191663"/>
    </source>
</evidence>
<protein>
    <submittedName>
        <fullName evidence="3">Uncharacterized protein</fullName>
    </submittedName>
</protein>
<feature type="domain" description="Carbohydrate-binding" evidence="1">
    <location>
        <begin position="27"/>
        <end position="194"/>
    </location>
</feature>
<dbReference type="GO" id="GO:0004553">
    <property type="term" value="F:hydrolase activity, hydrolyzing O-glycosyl compounds"/>
    <property type="evidence" value="ECO:0007669"/>
    <property type="project" value="InterPro"/>
</dbReference>
<dbReference type="AlphaFoldDB" id="A0A1V4QGE1"/>
<dbReference type="InterPro" id="IPR010502">
    <property type="entry name" value="Carb-bd_dom_fam9"/>
</dbReference>
<evidence type="ECO:0000313" key="3">
    <source>
        <dbReference type="EMBL" id="OPX18384.1"/>
    </source>
</evidence>
<proteinExistence type="predicted"/>
<dbReference type="EMBL" id="MUKB01000018">
    <property type="protein sequence ID" value="OPX18384.1"/>
    <property type="molecule type" value="Genomic_DNA"/>
</dbReference>
<dbReference type="SUPFAM" id="SSF49344">
    <property type="entry name" value="CBD9-like"/>
    <property type="match status" value="1"/>
</dbReference>
<dbReference type="Proteomes" id="UP000191663">
    <property type="component" value="Unassembled WGS sequence"/>
</dbReference>
<dbReference type="Gene3D" id="2.60.40.1190">
    <property type="match status" value="1"/>
</dbReference>
<organism evidence="3 4">
    <name type="scientific">candidate division WOR-3 bacterium 4484_100</name>
    <dbReference type="NCBI Taxonomy" id="1936077"/>
    <lineage>
        <taxon>Bacteria</taxon>
        <taxon>Bacteria division WOR-3</taxon>
    </lineage>
</organism>